<dbReference type="PROSITE" id="PS00036">
    <property type="entry name" value="BZIP_BASIC"/>
    <property type="match status" value="1"/>
</dbReference>
<dbReference type="PROSITE" id="PS50217">
    <property type="entry name" value="BZIP"/>
    <property type="match status" value="1"/>
</dbReference>
<keyword evidence="3" id="KW-0804">Transcription</keyword>
<keyword evidence="2" id="KW-0238">DNA-binding</keyword>
<evidence type="ECO:0000256" key="1">
    <source>
        <dbReference type="ARBA" id="ARBA00023015"/>
    </source>
</evidence>
<dbReference type="InterPro" id="IPR004827">
    <property type="entry name" value="bZIP"/>
</dbReference>
<gene>
    <name evidence="7" type="primary">LOC116953962</name>
</gene>
<dbReference type="AlphaFoldDB" id="A0AAJ7XDA1"/>
<feature type="domain" description="BZIP" evidence="5">
    <location>
        <begin position="93"/>
        <end position="156"/>
    </location>
</feature>
<dbReference type="RefSeq" id="XP_032830196.1">
    <property type="nucleotide sequence ID" value="XM_032974305.1"/>
</dbReference>
<keyword evidence="6" id="KW-1185">Reference proteome</keyword>
<proteinExistence type="predicted"/>
<evidence type="ECO:0000256" key="2">
    <source>
        <dbReference type="ARBA" id="ARBA00023125"/>
    </source>
</evidence>
<feature type="region of interest" description="Disordered" evidence="4">
    <location>
        <begin position="346"/>
        <end position="390"/>
    </location>
</feature>
<dbReference type="KEGG" id="pmrn:116953962"/>
<evidence type="ECO:0000259" key="5">
    <source>
        <dbReference type="PROSITE" id="PS50217"/>
    </source>
</evidence>
<organism evidence="6 7">
    <name type="scientific">Petromyzon marinus</name>
    <name type="common">Sea lamprey</name>
    <dbReference type="NCBI Taxonomy" id="7757"/>
    <lineage>
        <taxon>Eukaryota</taxon>
        <taxon>Metazoa</taxon>
        <taxon>Chordata</taxon>
        <taxon>Craniata</taxon>
        <taxon>Vertebrata</taxon>
        <taxon>Cyclostomata</taxon>
        <taxon>Hyperoartia</taxon>
        <taxon>Petromyzontiformes</taxon>
        <taxon>Petromyzontidae</taxon>
        <taxon>Petromyzon</taxon>
    </lineage>
</organism>
<dbReference type="PANTHER" id="PTHR23351:SF24">
    <property type="entry name" value="ACTIVATING TRANSCRIPTION FACTOR 3-RELATED"/>
    <property type="match status" value="1"/>
</dbReference>
<evidence type="ECO:0000256" key="3">
    <source>
        <dbReference type="ARBA" id="ARBA00023163"/>
    </source>
</evidence>
<dbReference type="PRINTS" id="PR00042">
    <property type="entry name" value="LEUZIPPRFOS"/>
</dbReference>
<protein>
    <submittedName>
        <fullName evidence="7">Fos-related antigen 1-like</fullName>
    </submittedName>
</protein>
<dbReference type="GO" id="GO:0000981">
    <property type="term" value="F:DNA-binding transcription factor activity, RNA polymerase II-specific"/>
    <property type="evidence" value="ECO:0007669"/>
    <property type="project" value="TreeGrafter"/>
</dbReference>
<sequence length="390" mass="40959">MLAVGSCPRDRLPWPHQEARADYLARGGYHGLHAMPPCPAHRPRCPSAPAPCHLAPPSYTLPAGMSSVAQSRAGVIRMVGRRVKDEMLSPEEMDRRRQRRERNKVAAARCRNRRRELTDRLQAETDKLEDERSELQIKIAELRKEKERLQFVLDAHEHTCKVSPERPPSQAKPHDAGRGPGHINLKSDDSGDGSDGDCGGGRVAGISVADVHHHHHHHLGIGGDSLDGKSKAAGEVAQCSRASPRGLVRPTPGLRTQPGGYGTGSSLRAQTHAGAKAARGRPRPVPMIAISARDAAESEEPLNTPLVSTTPSLLAGAGNGPPASVFTYPAAGTAAPVGFPGPRPCSAGASADGGCAAGEGATCATAHRRSSSGGEQSSSESLSSPTLLAL</sequence>
<dbReference type="FunFam" id="1.20.5.170:FF:000006">
    <property type="entry name" value="fos-related antigen 2 isoform X1"/>
    <property type="match status" value="1"/>
</dbReference>
<evidence type="ECO:0000313" key="7">
    <source>
        <dbReference type="RefSeq" id="XP_032830196.1"/>
    </source>
</evidence>
<reference evidence="7" key="1">
    <citation type="submission" date="2025-08" db="UniProtKB">
        <authorList>
            <consortium name="RefSeq"/>
        </authorList>
    </citation>
    <scope>IDENTIFICATION</scope>
    <source>
        <tissue evidence="7">Sperm</tissue>
    </source>
</reference>
<dbReference type="InterPro" id="IPR000837">
    <property type="entry name" value="AP-1"/>
</dbReference>
<evidence type="ECO:0000256" key="4">
    <source>
        <dbReference type="SAM" id="MobiDB-lite"/>
    </source>
</evidence>
<feature type="compositionally biased region" description="Low complexity" evidence="4">
    <location>
        <begin position="346"/>
        <end position="384"/>
    </location>
</feature>
<dbReference type="Gene3D" id="1.20.5.170">
    <property type="match status" value="1"/>
</dbReference>
<name>A0AAJ7XDA1_PETMA</name>
<feature type="region of interest" description="Disordered" evidence="4">
    <location>
        <begin position="215"/>
        <end position="282"/>
    </location>
</feature>
<dbReference type="PANTHER" id="PTHR23351">
    <property type="entry name" value="FOS TRANSCRIPTION FACTOR-RELATED"/>
    <property type="match status" value="1"/>
</dbReference>
<dbReference type="Proteomes" id="UP001318040">
    <property type="component" value="Chromosome 53"/>
</dbReference>
<keyword evidence="1" id="KW-0805">Transcription regulation</keyword>
<dbReference type="GO" id="GO:0000978">
    <property type="term" value="F:RNA polymerase II cis-regulatory region sequence-specific DNA binding"/>
    <property type="evidence" value="ECO:0007669"/>
    <property type="project" value="TreeGrafter"/>
</dbReference>
<evidence type="ECO:0000313" key="6">
    <source>
        <dbReference type="Proteomes" id="UP001318040"/>
    </source>
</evidence>
<dbReference type="InterPro" id="IPR046347">
    <property type="entry name" value="bZIP_sf"/>
</dbReference>
<dbReference type="SUPFAM" id="SSF57959">
    <property type="entry name" value="Leucine zipper domain"/>
    <property type="match status" value="1"/>
</dbReference>
<dbReference type="SMART" id="SM00338">
    <property type="entry name" value="BRLZ"/>
    <property type="match status" value="1"/>
</dbReference>
<accession>A0AAJ7XDA1</accession>
<dbReference type="GO" id="GO:0005634">
    <property type="term" value="C:nucleus"/>
    <property type="evidence" value="ECO:0007669"/>
    <property type="project" value="TreeGrafter"/>
</dbReference>
<dbReference type="Pfam" id="PF00170">
    <property type="entry name" value="bZIP_1"/>
    <property type="match status" value="1"/>
</dbReference>
<feature type="region of interest" description="Disordered" evidence="4">
    <location>
        <begin position="158"/>
        <end position="199"/>
    </location>
</feature>